<keyword evidence="4" id="KW-0560">Oxidoreductase</keyword>
<evidence type="ECO:0000313" key="8">
    <source>
        <dbReference type="Proteomes" id="UP000315235"/>
    </source>
</evidence>
<feature type="domain" description="Glucose-methanol-choline oxidoreductase N-terminal" evidence="5">
    <location>
        <begin position="236"/>
        <end position="348"/>
    </location>
</feature>
<dbReference type="OrthoDB" id="9787779at2"/>
<keyword evidence="8" id="KW-1185">Reference proteome</keyword>
<dbReference type="GO" id="GO:0050660">
    <property type="term" value="F:flavin adenine dinucleotide binding"/>
    <property type="evidence" value="ECO:0007669"/>
    <property type="project" value="InterPro"/>
</dbReference>
<name>A0A553GWH4_9PSED</name>
<dbReference type="PANTHER" id="PTHR46056:SF12">
    <property type="entry name" value="LONG-CHAIN-ALCOHOL OXIDASE"/>
    <property type="match status" value="1"/>
</dbReference>
<dbReference type="Gene3D" id="3.50.50.60">
    <property type="entry name" value="FAD/NAD(P)-binding domain"/>
    <property type="match status" value="2"/>
</dbReference>
<evidence type="ECO:0000259" key="5">
    <source>
        <dbReference type="Pfam" id="PF00732"/>
    </source>
</evidence>
<comment type="similarity">
    <text evidence="1">Belongs to the GMC oxidoreductase family.</text>
</comment>
<dbReference type="InterPro" id="IPR000172">
    <property type="entry name" value="GMC_OxRdtase_N"/>
</dbReference>
<evidence type="ECO:0000256" key="4">
    <source>
        <dbReference type="ARBA" id="ARBA00023002"/>
    </source>
</evidence>
<dbReference type="PANTHER" id="PTHR46056">
    <property type="entry name" value="LONG-CHAIN-ALCOHOL OXIDASE"/>
    <property type="match status" value="1"/>
</dbReference>
<organism evidence="7 8">
    <name type="scientific">Pseudomonas mangiferae</name>
    <dbReference type="NCBI Taxonomy" id="2593654"/>
    <lineage>
        <taxon>Bacteria</taxon>
        <taxon>Pseudomonadati</taxon>
        <taxon>Pseudomonadota</taxon>
        <taxon>Gammaproteobacteria</taxon>
        <taxon>Pseudomonadales</taxon>
        <taxon>Pseudomonadaceae</taxon>
        <taxon>Pseudomonas</taxon>
    </lineage>
</organism>
<keyword evidence="3" id="KW-0274">FAD</keyword>
<comment type="caution">
    <text evidence="7">The sequence shown here is derived from an EMBL/GenBank/DDBJ whole genome shotgun (WGS) entry which is preliminary data.</text>
</comment>
<dbReference type="SUPFAM" id="SSF51905">
    <property type="entry name" value="FAD/NAD(P)-binding domain"/>
    <property type="match status" value="1"/>
</dbReference>
<evidence type="ECO:0000313" key="7">
    <source>
        <dbReference type="EMBL" id="TRX73864.1"/>
    </source>
</evidence>
<dbReference type="EMBL" id="VJOY01000011">
    <property type="protein sequence ID" value="TRX73864.1"/>
    <property type="molecule type" value="Genomic_DNA"/>
</dbReference>
<feature type="domain" description="Glucose-methanol-choline oxidoreductase C-terminal" evidence="6">
    <location>
        <begin position="449"/>
        <end position="572"/>
    </location>
</feature>
<dbReference type="RefSeq" id="WP_143489323.1">
    <property type="nucleotide sequence ID" value="NZ_VJOY01000011.1"/>
</dbReference>
<dbReference type="InterPro" id="IPR007867">
    <property type="entry name" value="GMC_OxRtase_C"/>
</dbReference>
<sequence>MANAMKKADVVIVGFGWTGAIMAKELTEAGLQVVALERGPMRDTYPDGSYPQVIDELTYSIRKKLFQDLSRETVTIRHGLDDVALPNRQLGAFLPGDGVGGAGLHWSGVHFRVDPVELRLRSHYEERYGKGFIPDGMTIQDFGVSYEELEPYFDFAEKVFGTSGQAWTVKGETVGQGSGGNPFAPDRSDHFPLPSQKNTYSAQLFQQAAAAVGYHPYNLPSANTSGPYTNPYGVQMGPCNFCGFCSGYVCYMYSKASPNLNILPALRQAPNFELRPNSHVLRVNLDSSGSRATGVTYVDAQGREVEQPADIVILGAFQFHNVRLMLLSGIGKPYDPKTGDGVVGRNFAYQNMATIKAYFDQDVHTNPFIGAGGNGVAVDDFNADNFDHGPHGFVGGSPFWVNQAGTRPIGGISNPPGTPAWGSAWKRATAENYTHHLSMDAHGAHQSYRDNYLDLDPTYKDAYGQPLLRMTFDWKDNDIRMNQFMVGKVRRIAEAMNPKALAILGKQPGDRFNTQSYQTTHLNGGAIMGSDPKTSAVNRYLQSWDVHNVFVPGASAFPQGLGYNPTGLVAALTYWAARAIREQYLKNPGPLVQA</sequence>
<dbReference type="SUPFAM" id="SSF54373">
    <property type="entry name" value="FAD-linked reductases, C-terminal domain"/>
    <property type="match status" value="1"/>
</dbReference>
<protein>
    <submittedName>
        <fullName evidence="7">GMC family oxidoreductase</fullName>
    </submittedName>
</protein>
<accession>A0A553GWH4</accession>
<dbReference type="Pfam" id="PF05199">
    <property type="entry name" value="GMC_oxred_C"/>
    <property type="match status" value="1"/>
</dbReference>
<dbReference type="InterPro" id="IPR036188">
    <property type="entry name" value="FAD/NAD-bd_sf"/>
</dbReference>
<proteinExistence type="inferred from homology"/>
<evidence type="ECO:0000259" key="6">
    <source>
        <dbReference type="Pfam" id="PF05199"/>
    </source>
</evidence>
<dbReference type="AlphaFoldDB" id="A0A553GWH4"/>
<reference evidence="7 8" key="1">
    <citation type="submission" date="2019-07" db="EMBL/GenBank/DDBJ databases">
        <title>Pseudomonas mangiferae sp. nov., isolated from bark of mango tree in Thailand.</title>
        <authorList>
            <person name="Srisuk N."/>
            <person name="Anurat P."/>
        </authorList>
    </citation>
    <scope>NUCLEOTIDE SEQUENCE [LARGE SCALE GENOMIC DNA]</scope>
    <source>
        <strain evidence="7 8">DMKU_BBB3-04</strain>
    </source>
</reference>
<gene>
    <name evidence="7" type="ORF">FM069_15750</name>
</gene>
<dbReference type="GO" id="GO:0016614">
    <property type="term" value="F:oxidoreductase activity, acting on CH-OH group of donors"/>
    <property type="evidence" value="ECO:0007669"/>
    <property type="project" value="InterPro"/>
</dbReference>
<evidence type="ECO:0000256" key="3">
    <source>
        <dbReference type="ARBA" id="ARBA00022827"/>
    </source>
</evidence>
<dbReference type="Pfam" id="PF00732">
    <property type="entry name" value="GMC_oxred_N"/>
    <property type="match status" value="1"/>
</dbReference>
<keyword evidence="2" id="KW-0285">Flavoprotein</keyword>
<dbReference type="Proteomes" id="UP000315235">
    <property type="component" value="Unassembled WGS sequence"/>
</dbReference>
<evidence type="ECO:0000256" key="1">
    <source>
        <dbReference type="ARBA" id="ARBA00010790"/>
    </source>
</evidence>
<evidence type="ECO:0000256" key="2">
    <source>
        <dbReference type="ARBA" id="ARBA00022630"/>
    </source>
</evidence>